<organism evidence="1 2">
    <name type="scientific">Bacteroides cellulosilyticus CL02T12C19</name>
    <dbReference type="NCBI Taxonomy" id="997874"/>
    <lineage>
        <taxon>Bacteria</taxon>
        <taxon>Pseudomonadati</taxon>
        <taxon>Bacteroidota</taxon>
        <taxon>Bacteroidia</taxon>
        <taxon>Bacteroidales</taxon>
        <taxon>Bacteroidaceae</taxon>
        <taxon>Bacteroides</taxon>
    </lineage>
</organism>
<evidence type="ECO:0000313" key="2">
    <source>
        <dbReference type="Proteomes" id="UP000003741"/>
    </source>
</evidence>
<dbReference type="AlphaFoldDB" id="I9QLU7"/>
<dbReference type="Proteomes" id="UP000003741">
    <property type="component" value="Unassembled WGS sequence"/>
</dbReference>
<name>I9QLU7_9BACE</name>
<comment type="caution">
    <text evidence="1">The sequence shown here is derived from an EMBL/GenBank/DDBJ whole genome shotgun (WGS) entry which is preliminary data.</text>
</comment>
<gene>
    <name evidence="1" type="ORF">HMPREF1062_02963</name>
</gene>
<accession>I9QLU7</accession>
<proteinExistence type="predicted"/>
<sequence length="102" mass="11994">MYQEEKPLFVLFIKGTVCIQSRYIILHLVKNILTYSGRTPLQVSRENGKSDGYIFVEQYDWGGNPVVRYKLDDWGRVVSDGKRLYQVCYMYDDPLFLYILPG</sequence>
<dbReference type="HOGENOM" id="CLU_2271708_0_0_10"/>
<dbReference type="PATRIC" id="fig|997874.3.peg.3052"/>
<keyword evidence="2" id="KW-1185">Reference proteome</keyword>
<protein>
    <submittedName>
        <fullName evidence="1">Uncharacterized protein</fullName>
    </submittedName>
</protein>
<dbReference type="EMBL" id="AGXG01000063">
    <property type="protein sequence ID" value="EIY30546.1"/>
    <property type="molecule type" value="Genomic_DNA"/>
</dbReference>
<evidence type="ECO:0000313" key="1">
    <source>
        <dbReference type="EMBL" id="EIY30546.1"/>
    </source>
</evidence>
<reference evidence="1 2" key="1">
    <citation type="submission" date="2012-02" db="EMBL/GenBank/DDBJ databases">
        <title>The Genome Sequence of Bacteroides cellulosilyticus CL02T12C19.</title>
        <authorList>
            <consortium name="The Broad Institute Genome Sequencing Platform"/>
            <person name="Earl A."/>
            <person name="Ward D."/>
            <person name="Feldgarden M."/>
            <person name="Gevers D."/>
            <person name="Zitomersky N.L."/>
            <person name="Coyne M.J."/>
            <person name="Comstock L.E."/>
            <person name="Young S.K."/>
            <person name="Zeng Q."/>
            <person name="Gargeya S."/>
            <person name="Fitzgerald M."/>
            <person name="Haas B."/>
            <person name="Abouelleil A."/>
            <person name="Alvarado L."/>
            <person name="Arachchi H.M."/>
            <person name="Berlin A."/>
            <person name="Chapman S.B."/>
            <person name="Gearin G."/>
            <person name="Goldberg J."/>
            <person name="Griggs A."/>
            <person name="Gujja S."/>
            <person name="Hansen M."/>
            <person name="Heiman D."/>
            <person name="Howarth C."/>
            <person name="Larimer J."/>
            <person name="Lui A."/>
            <person name="MacDonald P.J.P."/>
            <person name="McCowen C."/>
            <person name="Montmayeur A."/>
            <person name="Murphy C."/>
            <person name="Neiman D."/>
            <person name="Pearson M."/>
            <person name="Priest M."/>
            <person name="Roberts A."/>
            <person name="Saif S."/>
            <person name="Shea T."/>
            <person name="Sisk P."/>
            <person name="Stolte C."/>
            <person name="Sykes S."/>
            <person name="Wortman J."/>
            <person name="Nusbaum C."/>
            <person name="Birren B."/>
        </authorList>
    </citation>
    <scope>NUCLEOTIDE SEQUENCE [LARGE SCALE GENOMIC DNA]</scope>
    <source>
        <strain evidence="1 2">CL02T12C19</strain>
    </source>
</reference>